<protein>
    <submittedName>
        <fullName evidence="1">Unannotated protein</fullName>
    </submittedName>
</protein>
<gene>
    <name evidence="1" type="ORF">UFOPK2782_00259</name>
</gene>
<dbReference type="Gene3D" id="3.30.428.10">
    <property type="entry name" value="HIT-like"/>
    <property type="match status" value="1"/>
</dbReference>
<dbReference type="SUPFAM" id="SSF54197">
    <property type="entry name" value="HIT-like"/>
    <property type="match status" value="1"/>
</dbReference>
<proteinExistence type="predicted"/>
<reference evidence="1" key="1">
    <citation type="submission" date="2020-05" db="EMBL/GenBank/DDBJ databases">
        <authorList>
            <person name="Chiriac C."/>
            <person name="Salcher M."/>
            <person name="Ghai R."/>
            <person name="Kavagutti S V."/>
        </authorList>
    </citation>
    <scope>NUCLEOTIDE SEQUENCE</scope>
</reference>
<dbReference type="EMBL" id="CAEZYS010000019">
    <property type="protein sequence ID" value="CAB4730100.1"/>
    <property type="molecule type" value="Genomic_DNA"/>
</dbReference>
<evidence type="ECO:0000313" key="1">
    <source>
        <dbReference type="EMBL" id="CAB4730100.1"/>
    </source>
</evidence>
<dbReference type="AlphaFoldDB" id="A0A6J6S520"/>
<name>A0A6J6S520_9ZZZZ</name>
<accession>A0A6J6S520</accession>
<organism evidence="1">
    <name type="scientific">freshwater metagenome</name>
    <dbReference type="NCBI Taxonomy" id="449393"/>
    <lineage>
        <taxon>unclassified sequences</taxon>
        <taxon>metagenomes</taxon>
        <taxon>ecological metagenomes</taxon>
    </lineage>
</organism>
<sequence>MAYMASWHQAPVHVGRISLGLHMQITSIRRAPGKLKYLAGSESAMQAFIMDLKPEQSAAQLRDVKI</sequence>
<dbReference type="InterPro" id="IPR036265">
    <property type="entry name" value="HIT-like_sf"/>
</dbReference>